<name>A0ABY5HLB4_9GAMM</name>
<dbReference type="EMBL" id="CP073347">
    <property type="protein sequence ID" value="UTW13186.1"/>
    <property type="molecule type" value="Genomic_DNA"/>
</dbReference>
<dbReference type="InterPro" id="IPR036388">
    <property type="entry name" value="WH-like_DNA-bd_sf"/>
</dbReference>
<organism evidence="2 3">
    <name type="scientific">Marinobacterium rhizophilum</name>
    <dbReference type="NCBI Taxonomy" id="420402"/>
    <lineage>
        <taxon>Bacteria</taxon>
        <taxon>Pseudomonadati</taxon>
        <taxon>Pseudomonadota</taxon>
        <taxon>Gammaproteobacteria</taxon>
        <taxon>Oceanospirillales</taxon>
        <taxon>Oceanospirillaceae</taxon>
        <taxon>Marinobacterium</taxon>
    </lineage>
</organism>
<gene>
    <name evidence="2" type="ORF">KDW95_05855</name>
</gene>
<evidence type="ECO:0000313" key="2">
    <source>
        <dbReference type="EMBL" id="UTW13186.1"/>
    </source>
</evidence>
<dbReference type="RefSeq" id="WP_255855353.1">
    <property type="nucleotide sequence ID" value="NZ_CP073347.1"/>
</dbReference>
<dbReference type="SUPFAM" id="SSF46894">
    <property type="entry name" value="C-terminal effector domain of the bipartite response regulators"/>
    <property type="match status" value="1"/>
</dbReference>
<keyword evidence="3" id="KW-1185">Reference proteome</keyword>
<proteinExistence type="predicted"/>
<dbReference type="Pfam" id="PF00196">
    <property type="entry name" value="GerE"/>
    <property type="match status" value="1"/>
</dbReference>
<accession>A0ABY5HLB4</accession>
<dbReference type="Gene3D" id="1.10.10.10">
    <property type="entry name" value="Winged helix-like DNA-binding domain superfamily/Winged helix DNA-binding domain"/>
    <property type="match status" value="1"/>
</dbReference>
<dbReference type="PROSITE" id="PS50043">
    <property type="entry name" value="HTH_LUXR_2"/>
    <property type="match status" value="1"/>
</dbReference>
<evidence type="ECO:0000259" key="1">
    <source>
        <dbReference type="PROSITE" id="PS50043"/>
    </source>
</evidence>
<dbReference type="Proteomes" id="UP001058461">
    <property type="component" value="Chromosome"/>
</dbReference>
<dbReference type="PRINTS" id="PR00038">
    <property type="entry name" value="HTHLUXR"/>
</dbReference>
<dbReference type="InterPro" id="IPR016032">
    <property type="entry name" value="Sig_transdc_resp-reg_C-effctor"/>
</dbReference>
<feature type="domain" description="HTH luxR-type" evidence="1">
    <location>
        <begin position="1"/>
        <end position="60"/>
    </location>
</feature>
<evidence type="ECO:0000313" key="3">
    <source>
        <dbReference type="Proteomes" id="UP001058461"/>
    </source>
</evidence>
<sequence>MLTERESALIRLLLRGHSNQSAVDKMGISITTVKMHRQHCKGELDITSQAEKFSLFYQFLEHYAGGFFSTPAGHPFTAFFTANGRLESLPASS</sequence>
<dbReference type="SMART" id="SM00421">
    <property type="entry name" value="HTH_LUXR"/>
    <property type="match status" value="1"/>
</dbReference>
<reference evidence="2" key="1">
    <citation type="submission" date="2021-04" db="EMBL/GenBank/DDBJ databases">
        <title>Oceanospirillales bacteria with DddD are important DMSP degraders in coastal seawater.</title>
        <authorList>
            <person name="Liu J."/>
        </authorList>
    </citation>
    <scope>NUCLEOTIDE SEQUENCE</scope>
    <source>
        <strain evidence="2">D13-1</strain>
    </source>
</reference>
<dbReference type="InterPro" id="IPR000792">
    <property type="entry name" value="Tscrpt_reg_LuxR_C"/>
</dbReference>
<protein>
    <submittedName>
        <fullName evidence="2">Helix-turn-helix transcriptional regulator</fullName>
    </submittedName>
</protein>